<evidence type="ECO:0000313" key="3">
    <source>
        <dbReference type="Proteomes" id="UP001501358"/>
    </source>
</evidence>
<name>A0ABN3MSK7_9ACTN</name>
<feature type="compositionally biased region" description="Basic and acidic residues" evidence="1">
    <location>
        <begin position="42"/>
        <end position="53"/>
    </location>
</feature>
<dbReference type="RefSeq" id="WP_344385560.1">
    <property type="nucleotide sequence ID" value="NZ_BAAATA010000041.1"/>
</dbReference>
<comment type="caution">
    <text evidence="2">The sequence shown here is derived from an EMBL/GenBank/DDBJ whole genome shotgun (WGS) entry which is preliminary data.</text>
</comment>
<sequence length="183" mass="19997">MTEHTSTTGTDRPSTDRFSTGRPSTDRFSTGRPSTGSASPEHLPDRDRDREPVPDPGSGRSREQGRARPTRTAHPDDPAPPGGRSGSAGETSEPDRLLPHDVLEQAESRLRQVKGGFVDSPQRAVEEADALLGEVSARLAEALAERRRALRDGWQGREGAADTEHLRLVLQQYRDLFTVLARA</sequence>
<proteinExistence type="predicted"/>
<keyword evidence="3" id="KW-1185">Reference proteome</keyword>
<accession>A0ABN3MSK7</accession>
<evidence type="ECO:0000313" key="2">
    <source>
        <dbReference type="EMBL" id="GAA2507069.1"/>
    </source>
</evidence>
<protein>
    <submittedName>
        <fullName evidence="2">Uncharacterized protein</fullName>
    </submittedName>
</protein>
<organism evidence="2 3">
    <name type="scientific">Streptomyces thermolineatus</name>
    <dbReference type="NCBI Taxonomy" id="44033"/>
    <lineage>
        <taxon>Bacteria</taxon>
        <taxon>Bacillati</taxon>
        <taxon>Actinomycetota</taxon>
        <taxon>Actinomycetes</taxon>
        <taxon>Kitasatosporales</taxon>
        <taxon>Streptomycetaceae</taxon>
        <taxon>Streptomyces</taxon>
    </lineage>
</organism>
<feature type="region of interest" description="Disordered" evidence="1">
    <location>
        <begin position="1"/>
        <end position="107"/>
    </location>
</feature>
<reference evidence="2 3" key="1">
    <citation type="journal article" date="2019" name="Int. J. Syst. Evol. Microbiol.">
        <title>The Global Catalogue of Microorganisms (GCM) 10K type strain sequencing project: providing services to taxonomists for standard genome sequencing and annotation.</title>
        <authorList>
            <consortium name="The Broad Institute Genomics Platform"/>
            <consortium name="The Broad Institute Genome Sequencing Center for Infectious Disease"/>
            <person name="Wu L."/>
            <person name="Ma J."/>
        </authorList>
    </citation>
    <scope>NUCLEOTIDE SEQUENCE [LARGE SCALE GENOMIC DNA]</scope>
    <source>
        <strain evidence="2 3">JCM 6307</strain>
    </source>
</reference>
<dbReference type="EMBL" id="BAAATA010000041">
    <property type="protein sequence ID" value="GAA2507069.1"/>
    <property type="molecule type" value="Genomic_DNA"/>
</dbReference>
<feature type="compositionally biased region" description="Polar residues" evidence="1">
    <location>
        <begin position="1"/>
        <end position="38"/>
    </location>
</feature>
<feature type="compositionally biased region" description="Basic and acidic residues" evidence="1">
    <location>
        <begin position="93"/>
        <end position="107"/>
    </location>
</feature>
<gene>
    <name evidence="2" type="ORF">GCM10010406_49590</name>
</gene>
<dbReference type="Proteomes" id="UP001501358">
    <property type="component" value="Unassembled WGS sequence"/>
</dbReference>
<evidence type="ECO:0000256" key="1">
    <source>
        <dbReference type="SAM" id="MobiDB-lite"/>
    </source>
</evidence>